<reference evidence="2" key="1">
    <citation type="journal article" date="2014" name="Int. J. Syst. Evol. Microbiol.">
        <title>Complete genome sequence of Corynebacterium casei LMG S-19264T (=DSM 44701T), isolated from a smear-ripened cheese.</title>
        <authorList>
            <consortium name="US DOE Joint Genome Institute (JGI-PGF)"/>
            <person name="Walter F."/>
            <person name="Albersmeier A."/>
            <person name="Kalinowski J."/>
            <person name="Ruckert C."/>
        </authorList>
    </citation>
    <scope>NUCLEOTIDE SEQUENCE</scope>
    <source>
        <strain evidence="2">KCTC 32437</strain>
    </source>
</reference>
<evidence type="ECO:0000313" key="2">
    <source>
        <dbReference type="EMBL" id="GHA32117.1"/>
    </source>
</evidence>
<dbReference type="InterPro" id="IPR004360">
    <property type="entry name" value="Glyas_Fos-R_dOase_dom"/>
</dbReference>
<keyword evidence="3" id="KW-1185">Reference proteome</keyword>
<accession>A0A918VWT4</accession>
<dbReference type="SUPFAM" id="SSF54593">
    <property type="entry name" value="Glyoxalase/Bleomycin resistance protein/Dihydroxybiphenyl dioxygenase"/>
    <property type="match status" value="1"/>
</dbReference>
<proteinExistence type="predicted"/>
<sequence>MRPKVNIVTIGVTSLERAFEFYRVLFALPDERISAGPDHVAFFLDDDLSFVLLTMENLAATAGQGEARAGTAQVILSHTASSREEVDEVLAEAVRAGGAIHLPAIESEWGYAGYFADTEGNIWEVLAAAGGETVN</sequence>
<gene>
    <name evidence="2" type="ORF">GCM10007989_30230</name>
</gene>
<protein>
    <submittedName>
        <fullName evidence="2">Glyoxalase</fullName>
    </submittedName>
</protein>
<dbReference type="PANTHER" id="PTHR36503:SF1">
    <property type="entry name" value="BLR2520 PROTEIN"/>
    <property type="match status" value="1"/>
</dbReference>
<dbReference type="Pfam" id="PF00903">
    <property type="entry name" value="Glyoxalase"/>
    <property type="match status" value="1"/>
</dbReference>
<dbReference type="InterPro" id="IPR029068">
    <property type="entry name" value="Glyas_Bleomycin-R_OHBP_Dase"/>
</dbReference>
<dbReference type="AlphaFoldDB" id="A0A918VWT4"/>
<name>A0A918VWT4_9HYPH</name>
<feature type="domain" description="Glyoxalase/fosfomycin resistance/dioxygenase" evidence="1">
    <location>
        <begin position="5"/>
        <end position="125"/>
    </location>
</feature>
<dbReference type="PANTHER" id="PTHR36503">
    <property type="entry name" value="BLR2520 PROTEIN"/>
    <property type="match status" value="1"/>
</dbReference>
<organism evidence="2 3">
    <name type="scientific">Devosia pacifica</name>
    <dbReference type="NCBI Taxonomy" id="1335967"/>
    <lineage>
        <taxon>Bacteria</taxon>
        <taxon>Pseudomonadati</taxon>
        <taxon>Pseudomonadota</taxon>
        <taxon>Alphaproteobacteria</taxon>
        <taxon>Hyphomicrobiales</taxon>
        <taxon>Devosiaceae</taxon>
        <taxon>Devosia</taxon>
    </lineage>
</organism>
<evidence type="ECO:0000259" key="1">
    <source>
        <dbReference type="Pfam" id="PF00903"/>
    </source>
</evidence>
<evidence type="ECO:0000313" key="3">
    <source>
        <dbReference type="Proteomes" id="UP000646579"/>
    </source>
</evidence>
<dbReference type="RefSeq" id="WP_189426553.1">
    <property type="nucleotide sequence ID" value="NZ_BMZE01000003.1"/>
</dbReference>
<comment type="caution">
    <text evidence="2">The sequence shown here is derived from an EMBL/GenBank/DDBJ whole genome shotgun (WGS) entry which is preliminary data.</text>
</comment>
<dbReference type="Proteomes" id="UP000646579">
    <property type="component" value="Unassembled WGS sequence"/>
</dbReference>
<dbReference type="EMBL" id="BMZE01000003">
    <property type="protein sequence ID" value="GHA32117.1"/>
    <property type="molecule type" value="Genomic_DNA"/>
</dbReference>
<dbReference type="Gene3D" id="3.10.180.10">
    <property type="entry name" value="2,3-Dihydroxybiphenyl 1,2-Dioxygenase, domain 1"/>
    <property type="match status" value="1"/>
</dbReference>
<reference evidence="2" key="2">
    <citation type="submission" date="2020-09" db="EMBL/GenBank/DDBJ databases">
        <authorList>
            <person name="Sun Q."/>
            <person name="Kim S."/>
        </authorList>
    </citation>
    <scope>NUCLEOTIDE SEQUENCE</scope>
    <source>
        <strain evidence="2">KCTC 32437</strain>
    </source>
</reference>